<gene>
    <name evidence="1" type="ORF">NG895_13890</name>
</gene>
<keyword evidence="2" id="KW-1185">Reference proteome</keyword>
<dbReference type="AlphaFoldDB" id="A0A9X2JGQ6"/>
<accession>A0A9X2JGQ6</accession>
<evidence type="ECO:0000313" key="2">
    <source>
        <dbReference type="Proteomes" id="UP001155241"/>
    </source>
</evidence>
<name>A0A9X2JGQ6_9BACT</name>
<organism evidence="1 2">
    <name type="scientific">Aeoliella straminimaris</name>
    <dbReference type="NCBI Taxonomy" id="2954799"/>
    <lineage>
        <taxon>Bacteria</taxon>
        <taxon>Pseudomonadati</taxon>
        <taxon>Planctomycetota</taxon>
        <taxon>Planctomycetia</taxon>
        <taxon>Pirellulales</taxon>
        <taxon>Lacipirellulaceae</taxon>
        <taxon>Aeoliella</taxon>
    </lineage>
</organism>
<comment type="caution">
    <text evidence="1">The sequence shown here is derived from an EMBL/GenBank/DDBJ whole genome shotgun (WGS) entry which is preliminary data.</text>
</comment>
<sequence>MSSLIPSADTAPPSIRHLPLAKRVELWYELVDEADALVKAGLRGRLKSEDELAAAYREWYVRKMEQHDRDQVRMLQRLAEREVGNGR</sequence>
<proteinExistence type="predicted"/>
<protein>
    <submittedName>
        <fullName evidence="1">Uncharacterized protein</fullName>
    </submittedName>
</protein>
<dbReference type="Proteomes" id="UP001155241">
    <property type="component" value="Unassembled WGS sequence"/>
</dbReference>
<reference evidence="1" key="1">
    <citation type="submission" date="2022-06" db="EMBL/GenBank/DDBJ databases">
        <title>Aeoliella straminimaris, a novel planctomycete from sediments.</title>
        <authorList>
            <person name="Vitorino I.R."/>
            <person name="Lage O.M."/>
        </authorList>
    </citation>
    <scope>NUCLEOTIDE SEQUENCE</scope>
    <source>
        <strain evidence="1">ICT_H6.2</strain>
    </source>
</reference>
<dbReference type="EMBL" id="JAMXLR010000051">
    <property type="protein sequence ID" value="MCO6044996.1"/>
    <property type="molecule type" value="Genomic_DNA"/>
</dbReference>
<dbReference type="RefSeq" id="WP_252853109.1">
    <property type="nucleotide sequence ID" value="NZ_JAMXLR010000051.1"/>
</dbReference>
<evidence type="ECO:0000313" key="1">
    <source>
        <dbReference type="EMBL" id="MCO6044996.1"/>
    </source>
</evidence>